<dbReference type="GO" id="GO:0004930">
    <property type="term" value="F:G protein-coupled receptor activity"/>
    <property type="evidence" value="ECO:0007669"/>
    <property type="project" value="UniProtKB-KW"/>
</dbReference>
<dbReference type="Gene3D" id="1.20.5.110">
    <property type="match status" value="1"/>
</dbReference>
<evidence type="ECO:0000256" key="7">
    <source>
        <dbReference type="ARBA" id="ARBA00023170"/>
    </source>
</evidence>
<dbReference type="Proteomes" id="UP000663828">
    <property type="component" value="Unassembled WGS sequence"/>
</dbReference>
<evidence type="ECO:0000256" key="10">
    <source>
        <dbReference type="SAM" id="Phobius"/>
    </source>
</evidence>
<evidence type="ECO:0000256" key="6">
    <source>
        <dbReference type="ARBA" id="ARBA00023136"/>
    </source>
</evidence>
<feature type="transmembrane region" description="Helical" evidence="10">
    <location>
        <begin position="280"/>
        <end position="299"/>
    </location>
</feature>
<evidence type="ECO:0000259" key="12">
    <source>
        <dbReference type="PROSITE" id="PS50262"/>
    </source>
</evidence>
<evidence type="ECO:0000313" key="13">
    <source>
        <dbReference type="EMBL" id="CAF1081075.1"/>
    </source>
</evidence>
<comment type="caution">
    <text evidence="13">The sequence shown here is derived from an EMBL/GenBank/DDBJ whole genome shotgun (WGS) entry which is preliminary data.</text>
</comment>
<accession>A0A814MLF7</accession>
<dbReference type="PROSITE" id="PS50192">
    <property type="entry name" value="T_SNARE"/>
    <property type="match status" value="1"/>
</dbReference>
<dbReference type="Gene3D" id="1.20.1070.10">
    <property type="entry name" value="Rhodopsin 7-helix transmembrane proteins"/>
    <property type="match status" value="1"/>
</dbReference>
<evidence type="ECO:0000313" key="14">
    <source>
        <dbReference type="Proteomes" id="UP000663828"/>
    </source>
</evidence>
<dbReference type="InterPro" id="IPR000727">
    <property type="entry name" value="T_SNARE_dom"/>
</dbReference>
<comment type="subcellular location">
    <subcellularLocation>
        <location evidence="1">Cell membrane</location>
        <topology evidence="1">Multi-pass membrane protein</topology>
    </subcellularLocation>
</comment>
<feature type="region of interest" description="Disordered" evidence="9">
    <location>
        <begin position="599"/>
        <end position="634"/>
    </location>
</feature>
<keyword evidence="8" id="KW-0807">Transducer</keyword>
<evidence type="ECO:0008006" key="15">
    <source>
        <dbReference type="Google" id="ProtNLM"/>
    </source>
</evidence>
<feature type="domain" description="T-SNARE coiled-coil homology" evidence="11">
    <location>
        <begin position="182"/>
        <end position="244"/>
    </location>
</feature>
<organism evidence="13 14">
    <name type="scientific">Adineta ricciae</name>
    <name type="common">Rotifer</name>
    <dbReference type="NCBI Taxonomy" id="249248"/>
    <lineage>
        <taxon>Eukaryota</taxon>
        <taxon>Metazoa</taxon>
        <taxon>Spiralia</taxon>
        <taxon>Gnathifera</taxon>
        <taxon>Rotifera</taxon>
        <taxon>Eurotatoria</taxon>
        <taxon>Bdelloidea</taxon>
        <taxon>Adinetida</taxon>
        <taxon>Adinetidae</taxon>
        <taxon>Adineta</taxon>
    </lineage>
</organism>
<feature type="transmembrane region" description="Helical" evidence="10">
    <location>
        <begin position="433"/>
        <end position="455"/>
    </location>
</feature>
<evidence type="ECO:0000256" key="3">
    <source>
        <dbReference type="ARBA" id="ARBA00022692"/>
    </source>
</evidence>
<dbReference type="SUPFAM" id="SSF47661">
    <property type="entry name" value="t-snare proteins"/>
    <property type="match status" value="1"/>
</dbReference>
<feature type="compositionally biased region" description="Low complexity" evidence="9">
    <location>
        <begin position="621"/>
        <end position="634"/>
    </location>
</feature>
<evidence type="ECO:0000256" key="9">
    <source>
        <dbReference type="SAM" id="MobiDB-lite"/>
    </source>
</evidence>
<keyword evidence="6 10" id="KW-0472">Membrane</keyword>
<dbReference type="EMBL" id="CAJNOR010001127">
    <property type="protein sequence ID" value="CAF1081075.1"/>
    <property type="molecule type" value="Genomic_DNA"/>
</dbReference>
<dbReference type="PANTHER" id="PTHR24229">
    <property type="entry name" value="NEUROPEPTIDES RECEPTOR"/>
    <property type="match status" value="1"/>
</dbReference>
<name>A0A814MLF7_ADIRI</name>
<dbReference type="Pfam" id="PF00001">
    <property type="entry name" value="7tm_1"/>
    <property type="match status" value="1"/>
</dbReference>
<feature type="domain" description="G-protein coupled receptors family 1 profile" evidence="12">
    <location>
        <begin position="290"/>
        <end position="550"/>
    </location>
</feature>
<dbReference type="GO" id="GO:0043005">
    <property type="term" value="C:neuron projection"/>
    <property type="evidence" value="ECO:0007669"/>
    <property type="project" value="TreeGrafter"/>
</dbReference>
<dbReference type="InterPro" id="IPR017452">
    <property type="entry name" value="GPCR_Rhodpsn_7TM"/>
</dbReference>
<proteinExistence type="predicted"/>
<keyword evidence="5" id="KW-0297">G-protein coupled receptor</keyword>
<dbReference type="PROSITE" id="PS50262">
    <property type="entry name" value="G_PROTEIN_RECEP_F1_2"/>
    <property type="match status" value="1"/>
</dbReference>
<dbReference type="GO" id="GO:0016192">
    <property type="term" value="P:vesicle-mediated transport"/>
    <property type="evidence" value="ECO:0007669"/>
    <property type="project" value="InterPro"/>
</dbReference>
<dbReference type="PANTHER" id="PTHR24229:SF40">
    <property type="entry name" value="ALLATOSTATIN C RECEPTOR 1-RELATED"/>
    <property type="match status" value="1"/>
</dbReference>
<evidence type="ECO:0000256" key="5">
    <source>
        <dbReference type="ARBA" id="ARBA00023040"/>
    </source>
</evidence>
<keyword evidence="7" id="KW-0675">Receptor</keyword>
<feature type="transmembrane region" description="Helical" evidence="10">
    <location>
        <begin position="311"/>
        <end position="332"/>
    </location>
</feature>
<feature type="transmembrane region" description="Helical" evidence="10">
    <location>
        <begin position="530"/>
        <end position="550"/>
    </location>
</feature>
<keyword evidence="3 10" id="KW-0812">Transmembrane</keyword>
<reference evidence="13" key="1">
    <citation type="submission" date="2021-02" db="EMBL/GenBank/DDBJ databases">
        <authorList>
            <person name="Nowell W R."/>
        </authorList>
    </citation>
    <scope>NUCLEOTIDE SEQUENCE</scope>
</reference>
<dbReference type="SUPFAM" id="SSF81321">
    <property type="entry name" value="Family A G protein-coupled receptor-like"/>
    <property type="match status" value="1"/>
</dbReference>
<dbReference type="InterPro" id="IPR010989">
    <property type="entry name" value="SNARE"/>
</dbReference>
<keyword evidence="4 10" id="KW-1133">Transmembrane helix</keyword>
<dbReference type="GO" id="GO:0005886">
    <property type="term" value="C:plasma membrane"/>
    <property type="evidence" value="ECO:0007669"/>
    <property type="project" value="UniProtKB-SubCell"/>
</dbReference>
<dbReference type="InterPro" id="IPR000276">
    <property type="entry name" value="GPCR_Rhodpsn"/>
</dbReference>
<keyword evidence="2" id="KW-1003">Cell membrane</keyword>
<keyword evidence="14" id="KW-1185">Reference proteome</keyword>
<evidence type="ECO:0000256" key="8">
    <source>
        <dbReference type="ARBA" id="ARBA00023224"/>
    </source>
</evidence>
<feature type="transmembrane region" description="Helical" evidence="10">
    <location>
        <begin position="487"/>
        <end position="510"/>
    </location>
</feature>
<evidence type="ECO:0000256" key="4">
    <source>
        <dbReference type="ARBA" id="ARBA00022989"/>
    </source>
</evidence>
<sequence length="634" mass="73960">MVKDRFQEFQESVNRYRDDEDSNIERYFAVIDMEGDCLHDIFYRINLIESNINDLARLTQLIEPLHDAMLAPLPDNQIKHKLDETIMRIREKASIIRKQLSEMKHHQEMKINARHRIIRAQTEILSQRFYEILNRHYQAVVIHHERFGKALSDSEIDKLCDYGQTVWCLQSVADLREEHHKLNDMENRHMHFVQLEEEIRELKNLFDELAHLVQEQGQSVTSIEQYMENIKDYTERVIHILPLVIDETRSMRKSIKMSLIAAFSNGTLAQIQQQLVHYGYSSYLVIGVTGCSLNILLLTRRQFRTSSCCTYFKAMSVISLIHLAVALGLYLYTLHFEDPVGTNLTACKLRFYIVQSTAMMYRWCLVIACFDRFALSSTNVRLRSFAQVKVAQRVLPINILVWLVLTIHIPIVYSVRNNICSIFSNISASLYQSVFIATGGFIIPVSVMTICALLIRRNLAIKRQRRQQNTIQGVELQKLQSRRDQQVLIMLFAQMLFYGSTITPLSVMSFYSALTIYNAKNLDRIIRERFLSFLSEMINFLFPVCSFYLYTISSQIFRTELKLMFHSLLRCQWNNTNTRIAPSGNELRNRTVPEPIGSITQGARAKKPGMKKVKSITDTTQQKQQQQQQQEHLM</sequence>
<protein>
    <recommendedName>
        <fullName evidence="15">G-protein coupled receptors family 1 profile domain-containing protein</fullName>
    </recommendedName>
</protein>
<evidence type="ECO:0000256" key="1">
    <source>
        <dbReference type="ARBA" id="ARBA00004651"/>
    </source>
</evidence>
<dbReference type="AlphaFoldDB" id="A0A814MLF7"/>
<feature type="transmembrane region" description="Helical" evidence="10">
    <location>
        <begin position="394"/>
        <end position="413"/>
    </location>
</feature>
<feature type="transmembrane region" description="Helical" evidence="10">
    <location>
        <begin position="352"/>
        <end position="373"/>
    </location>
</feature>
<dbReference type="GO" id="GO:0042277">
    <property type="term" value="F:peptide binding"/>
    <property type="evidence" value="ECO:0007669"/>
    <property type="project" value="TreeGrafter"/>
</dbReference>
<feature type="compositionally biased region" description="Basic residues" evidence="9">
    <location>
        <begin position="604"/>
        <end position="614"/>
    </location>
</feature>
<gene>
    <name evidence="13" type="ORF">XAT740_LOCUS17324</name>
</gene>
<dbReference type="Gene3D" id="1.20.58.70">
    <property type="match status" value="1"/>
</dbReference>
<evidence type="ECO:0000259" key="11">
    <source>
        <dbReference type="PROSITE" id="PS50192"/>
    </source>
</evidence>
<evidence type="ECO:0000256" key="2">
    <source>
        <dbReference type="ARBA" id="ARBA00022475"/>
    </source>
</evidence>